<proteinExistence type="predicted"/>
<dbReference type="KEGG" id="sact:DMT42_11675"/>
<dbReference type="OrthoDB" id="513465at2"/>
<dbReference type="Proteomes" id="UP000247634">
    <property type="component" value="Chromosome"/>
</dbReference>
<dbReference type="InterPro" id="IPR017795">
    <property type="entry name" value="ABBA_NscD-like"/>
</dbReference>
<dbReference type="GO" id="GO:0016765">
    <property type="term" value="F:transferase activity, transferring alkyl or aryl (other than methyl) groups"/>
    <property type="evidence" value="ECO:0007669"/>
    <property type="project" value="InterPro"/>
</dbReference>
<gene>
    <name evidence="2" type="ORF">DMT42_11675</name>
</gene>
<reference evidence="2 3" key="1">
    <citation type="submission" date="2018-06" db="EMBL/GenBank/DDBJ databases">
        <title>The complete genome sequence of a nosiheptide producer Streptomyces actuosus ATCC 25421: deducing the ability of producing a new class III lantibiotics.</title>
        <authorList>
            <person name="Liu W."/>
            <person name="Sun F."/>
            <person name="Hu Y."/>
        </authorList>
    </citation>
    <scope>NUCLEOTIDE SEQUENCE [LARGE SCALE GENOMIC DNA]</scope>
    <source>
        <strain evidence="2 3">ATCC 25421</strain>
    </source>
</reference>
<dbReference type="SFLD" id="SFLDG01162">
    <property type="entry name" value="I"/>
    <property type="match status" value="1"/>
</dbReference>
<name>A0A2U9P015_STRAS</name>
<dbReference type="EMBL" id="CP029788">
    <property type="protein sequence ID" value="AWT42917.1"/>
    <property type="molecule type" value="Genomic_DNA"/>
</dbReference>
<organism evidence="2 3">
    <name type="scientific">Streptomyces actuosus</name>
    <dbReference type="NCBI Taxonomy" id="1885"/>
    <lineage>
        <taxon>Bacteria</taxon>
        <taxon>Bacillati</taxon>
        <taxon>Actinomycetota</taxon>
        <taxon>Actinomycetes</taxon>
        <taxon>Kitasatosporales</taxon>
        <taxon>Streptomycetaceae</taxon>
        <taxon>Streptomyces</taxon>
    </lineage>
</organism>
<dbReference type="RefSeq" id="WP_110627838.1">
    <property type="nucleotide sequence ID" value="NZ_CP029788.1"/>
</dbReference>
<dbReference type="SFLD" id="SFLDS00036">
    <property type="entry name" value="Aromatic_Prenyltransferase"/>
    <property type="match status" value="1"/>
</dbReference>
<evidence type="ECO:0000256" key="1">
    <source>
        <dbReference type="ARBA" id="ARBA00022679"/>
    </source>
</evidence>
<sequence>MTPAPAGTLGGHTAGQLRRLCAVTGLDPADTGTYEEVLTRVLGTAAERPLDLPPPSRTFLSDDHTPVEFSLSFTAGADPALRVLLEPGCGAGSLDRGGRAGLAVVREMGRRWDFSTERLDALEDLFLPPRPHGPFALWIALELRPGGVPKVKVYLNPAASGPARAAHTVREALNRLGHERAFQALPPADGYPFLALDLGDWEAPRVKVYLKHLDLSAAEAGDLAATAPGPAAAGFADFFHTVVGTTPGGDPRLDRRPGLTCHAFTETDSGRPTGFTLHIPVRDYVRHDGEALGRAVTALTGQGIDPGPLLGALPAVTRRPLRDGVGLIAYLALVHQQGTAPRVTAYVSSEAYAVRPPAGAPLAEPVH</sequence>
<evidence type="ECO:0000313" key="3">
    <source>
        <dbReference type="Proteomes" id="UP000247634"/>
    </source>
</evidence>
<dbReference type="AlphaFoldDB" id="A0A2U9P015"/>
<evidence type="ECO:0000313" key="2">
    <source>
        <dbReference type="EMBL" id="AWT42917.1"/>
    </source>
</evidence>
<keyword evidence="1 2" id="KW-0808">Transferase</keyword>
<protein>
    <submittedName>
        <fullName evidence="2">Prenyltransferase</fullName>
    </submittedName>
</protein>
<dbReference type="GO" id="GO:0009820">
    <property type="term" value="P:alkaloid metabolic process"/>
    <property type="evidence" value="ECO:0007669"/>
    <property type="project" value="InterPro"/>
</dbReference>
<keyword evidence="3" id="KW-1185">Reference proteome</keyword>
<dbReference type="InterPro" id="IPR033964">
    <property type="entry name" value="ABBA"/>
</dbReference>
<dbReference type="Pfam" id="PF11991">
    <property type="entry name" value="Trp_DMAT"/>
    <property type="match status" value="1"/>
</dbReference>
<accession>A0A2U9P015</accession>